<dbReference type="EMBL" id="JAAXLS010000003">
    <property type="protein sequence ID" value="NKQ52864.1"/>
    <property type="molecule type" value="Genomic_DNA"/>
</dbReference>
<proteinExistence type="predicted"/>
<reference evidence="1 2" key="1">
    <citation type="submission" date="2020-04" db="EMBL/GenBank/DDBJ databases">
        <title>Novel species.</title>
        <authorList>
            <person name="Teo W.F.A."/>
            <person name="Lipun K."/>
            <person name="Srisuk N."/>
            <person name="Duangmal K."/>
        </authorList>
    </citation>
    <scope>NUCLEOTIDE SEQUENCE [LARGE SCALE GENOMIC DNA]</scope>
    <source>
        <strain evidence="1 2">K13G38</strain>
    </source>
</reference>
<dbReference type="RefSeq" id="WP_168513126.1">
    <property type="nucleotide sequence ID" value="NZ_JAAXLS010000003.1"/>
</dbReference>
<evidence type="ECO:0000313" key="2">
    <source>
        <dbReference type="Proteomes" id="UP000715441"/>
    </source>
</evidence>
<keyword evidence="2" id="KW-1185">Reference proteome</keyword>
<sequence>MTGTLGVSRPGSVVLLPPADSGLAQSVRCGHRGGPDRKVALATFDALGCSEVAATVPG</sequence>
<accession>A0ABX1IZK1</accession>
<organism evidence="1 2">
    <name type="scientific">Amycolatopsis acididurans</name>
    <dbReference type="NCBI Taxonomy" id="2724524"/>
    <lineage>
        <taxon>Bacteria</taxon>
        <taxon>Bacillati</taxon>
        <taxon>Actinomycetota</taxon>
        <taxon>Actinomycetes</taxon>
        <taxon>Pseudonocardiales</taxon>
        <taxon>Pseudonocardiaceae</taxon>
        <taxon>Amycolatopsis</taxon>
    </lineage>
</organism>
<name>A0ABX1IZK1_9PSEU</name>
<comment type="caution">
    <text evidence="1">The sequence shown here is derived from an EMBL/GenBank/DDBJ whole genome shotgun (WGS) entry which is preliminary data.</text>
</comment>
<dbReference type="Proteomes" id="UP000715441">
    <property type="component" value="Unassembled WGS sequence"/>
</dbReference>
<protein>
    <submittedName>
        <fullName evidence="1">Uncharacterized protein</fullName>
    </submittedName>
</protein>
<gene>
    <name evidence="1" type="ORF">HFP15_08215</name>
</gene>
<evidence type="ECO:0000313" key="1">
    <source>
        <dbReference type="EMBL" id="NKQ52864.1"/>
    </source>
</evidence>